<dbReference type="EMBL" id="KZ679302">
    <property type="protein sequence ID" value="PTB34763.1"/>
    <property type="molecule type" value="Genomic_DNA"/>
</dbReference>
<dbReference type="OrthoDB" id="20872at2759"/>
<sequence>LLLDNGADVAGKDQRRRSTLHWAATEGYEDIVSLVLKHGVGVNDQDQEGWTALHRAAENGHEAV</sequence>
<dbReference type="Gene3D" id="1.25.40.20">
    <property type="entry name" value="Ankyrin repeat-containing domain"/>
    <property type="match status" value="1"/>
</dbReference>
<keyword evidence="5" id="KW-1185">Reference proteome</keyword>
<keyword evidence="2 3" id="KW-0040">ANK repeat</keyword>
<dbReference type="PROSITE" id="PS50297">
    <property type="entry name" value="ANK_REP_REGION"/>
    <property type="match status" value="1"/>
</dbReference>
<dbReference type="PANTHER" id="PTHR24198">
    <property type="entry name" value="ANKYRIN REPEAT AND PROTEIN KINASE DOMAIN-CONTAINING PROTEIN"/>
    <property type="match status" value="1"/>
</dbReference>
<name>A0A2T3YQA7_TRIA4</name>
<evidence type="ECO:0000256" key="3">
    <source>
        <dbReference type="PROSITE-ProRule" id="PRU00023"/>
    </source>
</evidence>
<feature type="non-terminal residue" evidence="4">
    <location>
        <position position="64"/>
    </location>
</feature>
<dbReference type="Pfam" id="PF12796">
    <property type="entry name" value="Ank_2"/>
    <property type="match status" value="1"/>
</dbReference>
<evidence type="ECO:0000256" key="2">
    <source>
        <dbReference type="ARBA" id="ARBA00023043"/>
    </source>
</evidence>
<dbReference type="Proteomes" id="UP000240493">
    <property type="component" value="Unassembled WGS sequence"/>
</dbReference>
<evidence type="ECO:0000256" key="1">
    <source>
        <dbReference type="ARBA" id="ARBA00022737"/>
    </source>
</evidence>
<dbReference type="InterPro" id="IPR036770">
    <property type="entry name" value="Ankyrin_rpt-contain_sf"/>
</dbReference>
<evidence type="ECO:0000313" key="5">
    <source>
        <dbReference type="Proteomes" id="UP000240493"/>
    </source>
</evidence>
<accession>A0A2T3YQA7</accession>
<proteinExistence type="predicted"/>
<feature type="non-terminal residue" evidence="4">
    <location>
        <position position="1"/>
    </location>
</feature>
<dbReference type="PROSITE" id="PS50088">
    <property type="entry name" value="ANK_REPEAT"/>
    <property type="match status" value="1"/>
</dbReference>
<keyword evidence="1" id="KW-0677">Repeat</keyword>
<dbReference type="SUPFAM" id="SSF48403">
    <property type="entry name" value="Ankyrin repeat"/>
    <property type="match status" value="1"/>
</dbReference>
<evidence type="ECO:0000313" key="4">
    <source>
        <dbReference type="EMBL" id="PTB34763.1"/>
    </source>
</evidence>
<dbReference type="InterPro" id="IPR002110">
    <property type="entry name" value="Ankyrin_rpt"/>
</dbReference>
<organism evidence="4 5">
    <name type="scientific">Trichoderma asperellum (strain ATCC 204424 / CBS 433.97 / NBRC 101777)</name>
    <dbReference type="NCBI Taxonomy" id="1042311"/>
    <lineage>
        <taxon>Eukaryota</taxon>
        <taxon>Fungi</taxon>
        <taxon>Dikarya</taxon>
        <taxon>Ascomycota</taxon>
        <taxon>Pezizomycotina</taxon>
        <taxon>Sordariomycetes</taxon>
        <taxon>Hypocreomycetidae</taxon>
        <taxon>Hypocreales</taxon>
        <taxon>Hypocreaceae</taxon>
        <taxon>Trichoderma</taxon>
    </lineage>
</organism>
<reference evidence="4 5" key="1">
    <citation type="submission" date="2016-07" db="EMBL/GenBank/DDBJ databases">
        <title>Multiple horizontal gene transfer events from other fungi enriched the ability of initially mycotrophic Trichoderma (Ascomycota) to feed on dead plant biomass.</title>
        <authorList>
            <consortium name="DOE Joint Genome Institute"/>
            <person name="Aerts A."/>
            <person name="Atanasova L."/>
            <person name="Chenthamara K."/>
            <person name="Zhang J."/>
            <person name="Grujic M."/>
            <person name="Henrissat B."/>
            <person name="Kuo A."/>
            <person name="Salamov A."/>
            <person name="Lipzen A."/>
            <person name="Labutti K."/>
            <person name="Barry K."/>
            <person name="Miao Y."/>
            <person name="Rahimi M.J."/>
            <person name="Shen Q."/>
            <person name="Grigoriev I.V."/>
            <person name="Kubicek C.P."/>
            <person name="Druzhinina I.S."/>
        </authorList>
    </citation>
    <scope>NUCLEOTIDE SEQUENCE [LARGE SCALE GENOMIC DNA]</scope>
    <source>
        <strain evidence="4 5">CBS 433.97</strain>
    </source>
</reference>
<protein>
    <submittedName>
        <fullName evidence="4">Uncharacterized protein</fullName>
    </submittedName>
</protein>
<feature type="repeat" description="ANK" evidence="3">
    <location>
        <begin position="15"/>
        <end position="47"/>
    </location>
</feature>
<dbReference type="STRING" id="1042311.A0A2T3YQA7"/>
<dbReference type="AlphaFoldDB" id="A0A2T3YQA7"/>
<gene>
    <name evidence="4" type="ORF">M441DRAFT_106943</name>
</gene>
<dbReference type="PANTHER" id="PTHR24198:SF165">
    <property type="entry name" value="ANKYRIN REPEAT-CONTAINING PROTEIN-RELATED"/>
    <property type="match status" value="1"/>
</dbReference>